<sequence>MSASKRSKEESPLEDNVYIVEKILNKRTLKNGKTEYLIKWNGFENDDSSWEPEENLSCQAMILEFEKAKKDEKRSKKKENEEPKKKEESPIETKTLRGIVGLTKAPGELHFLCKFSDDSAQLIPAKEVNARYREFVDTYIEFVKRKVERRQRKMEAEKQGKVFNEEDEEWPPMPAGLDFSVAENPEECEKKDEENENQSHVGSEKIDEPLTLAVDATSTMLDMSSFAIDKDSLSHFASDEILDSVPISMADESLELMQPVSAIVVDTVIESDDFLYHETPLESKSSSDAAEKPSGTPKRHENEAGQDEYE</sequence>
<dbReference type="SMART" id="SM00300">
    <property type="entry name" value="ChSh"/>
    <property type="match status" value="1"/>
</dbReference>
<dbReference type="GO" id="GO:0005634">
    <property type="term" value="C:nucleus"/>
    <property type="evidence" value="ECO:0007669"/>
    <property type="project" value="UniProtKB-SubCell"/>
</dbReference>
<evidence type="ECO:0000313" key="6">
    <source>
        <dbReference type="Proteomes" id="UP000494206"/>
    </source>
</evidence>
<dbReference type="PANTHER" id="PTHR22812">
    <property type="entry name" value="CHROMOBOX PROTEIN"/>
    <property type="match status" value="1"/>
</dbReference>
<feature type="region of interest" description="Disordered" evidence="3">
    <location>
        <begin position="279"/>
        <end position="310"/>
    </location>
</feature>
<comment type="subcellular location">
    <subcellularLocation>
        <location evidence="1">Nucleus</location>
    </subcellularLocation>
</comment>
<dbReference type="OrthoDB" id="433924at2759"/>
<dbReference type="PRINTS" id="PR00504">
    <property type="entry name" value="CHROMODOMAIN"/>
</dbReference>
<accession>A0A8S1EK19</accession>
<dbReference type="InterPro" id="IPR017984">
    <property type="entry name" value="Chromo_dom_subgr"/>
</dbReference>
<keyword evidence="2" id="KW-0539">Nucleus</keyword>
<dbReference type="PROSITE" id="PS50013">
    <property type="entry name" value="CHROMO_2"/>
    <property type="match status" value="1"/>
</dbReference>
<protein>
    <recommendedName>
        <fullName evidence="4">Chromo domain-containing protein</fullName>
    </recommendedName>
</protein>
<evidence type="ECO:0000256" key="3">
    <source>
        <dbReference type="SAM" id="MobiDB-lite"/>
    </source>
</evidence>
<name>A0A8S1EK19_9PELO</name>
<dbReference type="PROSITE" id="PS00598">
    <property type="entry name" value="CHROMO_1"/>
    <property type="match status" value="1"/>
</dbReference>
<dbReference type="InterPro" id="IPR016197">
    <property type="entry name" value="Chromo-like_dom_sf"/>
</dbReference>
<evidence type="ECO:0000256" key="1">
    <source>
        <dbReference type="ARBA" id="ARBA00004123"/>
    </source>
</evidence>
<reference evidence="5 6" key="1">
    <citation type="submission" date="2020-04" db="EMBL/GenBank/DDBJ databases">
        <authorList>
            <person name="Laetsch R D."/>
            <person name="Stevens L."/>
            <person name="Kumar S."/>
            <person name="Blaxter L. M."/>
        </authorList>
    </citation>
    <scope>NUCLEOTIDE SEQUENCE [LARGE SCALE GENOMIC DNA]</scope>
</reference>
<dbReference type="EMBL" id="CADEPM010000003">
    <property type="protein sequence ID" value="CAB3402417.1"/>
    <property type="molecule type" value="Genomic_DNA"/>
</dbReference>
<organism evidence="5 6">
    <name type="scientific">Caenorhabditis bovis</name>
    <dbReference type="NCBI Taxonomy" id="2654633"/>
    <lineage>
        <taxon>Eukaryota</taxon>
        <taxon>Metazoa</taxon>
        <taxon>Ecdysozoa</taxon>
        <taxon>Nematoda</taxon>
        <taxon>Chromadorea</taxon>
        <taxon>Rhabditida</taxon>
        <taxon>Rhabditina</taxon>
        <taxon>Rhabditomorpha</taxon>
        <taxon>Rhabditoidea</taxon>
        <taxon>Rhabditidae</taxon>
        <taxon>Peloderinae</taxon>
        <taxon>Caenorhabditis</taxon>
    </lineage>
</organism>
<dbReference type="InterPro" id="IPR000953">
    <property type="entry name" value="Chromo/chromo_shadow_dom"/>
</dbReference>
<feature type="region of interest" description="Disordered" evidence="3">
    <location>
        <begin position="185"/>
        <end position="206"/>
    </location>
</feature>
<feature type="domain" description="Chromo" evidence="4">
    <location>
        <begin position="18"/>
        <end position="77"/>
    </location>
</feature>
<dbReference type="InterPro" id="IPR008251">
    <property type="entry name" value="Chromo_shadow_dom"/>
</dbReference>
<dbReference type="Proteomes" id="UP000494206">
    <property type="component" value="Unassembled WGS sequence"/>
</dbReference>
<dbReference type="AlphaFoldDB" id="A0A8S1EK19"/>
<dbReference type="InterPro" id="IPR023780">
    <property type="entry name" value="Chromo_domain"/>
</dbReference>
<dbReference type="GO" id="GO:0000792">
    <property type="term" value="C:heterochromatin"/>
    <property type="evidence" value="ECO:0007669"/>
    <property type="project" value="UniProtKB-ARBA"/>
</dbReference>
<feature type="region of interest" description="Disordered" evidence="3">
    <location>
        <begin position="69"/>
        <end position="95"/>
    </location>
</feature>
<evidence type="ECO:0000256" key="2">
    <source>
        <dbReference type="ARBA" id="ARBA00023242"/>
    </source>
</evidence>
<comment type="caution">
    <text evidence="5">The sequence shown here is derived from an EMBL/GenBank/DDBJ whole genome shotgun (WGS) entry which is preliminary data.</text>
</comment>
<dbReference type="Gene3D" id="2.40.50.40">
    <property type="match status" value="2"/>
</dbReference>
<dbReference type="CDD" id="cd00034">
    <property type="entry name" value="CSD"/>
    <property type="match status" value="1"/>
</dbReference>
<evidence type="ECO:0000313" key="5">
    <source>
        <dbReference type="EMBL" id="CAB3402417.1"/>
    </source>
</evidence>
<dbReference type="SUPFAM" id="SSF54160">
    <property type="entry name" value="Chromo domain-like"/>
    <property type="match status" value="2"/>
</dbReference>
<dbReference type="InterPro" id="IPR023779">
    <property type="entry name" value="Chromodomain_CS"/>
</dbReference>
<keyword evidence="6" id="KW-1185">Reference proteome</keyword>
<dbReference type="SMART" id="SM00298">
    <property type="entry name" value="CHROMO"/>
    <property type="match status" value="1"/>
</dbReference>
<evidence type="ECO:0000259" key="4">
    <source>
        <dbReference type="PROSITE" id="PS50013"/>
    </source>
</evidence>
<proteinExistence type="predicted"/>
<dbReference type="Pfam" id="PF00385">
    <property type="entry name" value="Chromo"/>
    <property type="match status" value="1"/>
</dbReference>
<dbReference type="InterPro" id="IPR051219">
    <property type="entry name" value="Heterochromatin_chromo-domain"/>
</dbReference>
<gene>
    <name evidence="5" type="ORF">CBOVIS_LOCUS5039</name>
</gene>